<dbReference type="EMBL" id="GL883021">
    <property type="protein sequence ID" value="EGG17731.1"/>
    <property type="molecule type" value="Genomic_DNA"/>
</dbReference>
<organism evidence="2 3">
    <name type="scientific">Cavenderia fasciculata</name>
    <name type="common">Slime mold</name>
    <name type="synonym">Dictyostelium fasciculatum</name>
    <dbReference type="NCBI Taxonomy" id="261658"/>
    <lineage>
        <taxon>Eukaryota</taxon>
        <taxon>Amoebozoa</taxon>
        <taxon>Evosea</taxon>
        <taxon>Eumycetozoa</taxon>
        <taxon>Dictyostelia</taxon>
        <taxon>Acytosteliales</taxon>
        <taxon>Cavenderiaceae</taxon>
        <taxon>Cavenderia</taxon>
    </lineage>
</organism>
<accession>F4Q3X5</accession>
<dbReference type="KEGG" id="dfa:DFA_08730"/>
<evidence type="ECO:0008006" key="4">
    <source>
        <dbReference type="Google" id="ProtNLM"/>
    </source>
</evidence>
<keyword evidence="1" id="KW-0812">Transmembrane</keyword>
<keyword evidence="3" id="KW-1185">Reference proteome</keyword>
<dbReference type="AlphaFoldDB" id="F4Q3X5"/>
<dbReference type="GeneID" id="14869855"/>
<evidence type="ECO:0000256" key="1">
    <source>
        <dbReference type="SAM" id="Phobius"/>
    </source>
</evidence>
<dbReference type="RefSeq" id="XP_004356215.1">
    <property type="nucleotide sequence ID" value="XM_004356162.1"/>
</dbReference>
<name>F4Q3X5_CACFS</name>
<evidence type="ECO:0000313" key="2">
    <source>
        <dbReference type="EMBL" id="EGG17731.1"/>
    </source>
</evidence>
<protein>
    <recommendedName>
        <fullName evidence="4">Transmembrane protein</fullName>
    </recommendedName>
</protein>
<keyword evidence="1" id="KW-0472">Membrane</keyword>
<keyword evidence="1" id="KW-1133">Transmembrane helix</keyword>
<dbReference type="Proteomes" id="UP000007797">
    <property type="component" value="Unassembled WGS sequence"/>
</dbReference>
<sequence>MCIVFSKVGRGREKRNSNYFYLSIYLSVSVCLSVCLLSVCLSVIINFVVVVEKVKRKKEETEINK</sequence>
<proteinExistence type="predicted"/>
<reference evidence="3" key="1">
    <citation type="journal article" date="2011" name="Genome Res.">
        <title>Phylogeny-wide analysis of social amoeba genomes highlights ancient origins for complex intercellular communication.</title>
        <authorList>
            <person name="Heidel A.J."/>
            <person name="Lawal H.M."/>
            <person name="Felder M."/>
            <person name="Schilde C."/>
            <person name="Helps N.R."/>
            <person name="Tunggal B."/>
            <person name="Rivero F."/>
            <person name="John U."/>
            <person name="Schleicher M."/>
            <person name="Eichinger L."/>
            <person name="Platzer M."/>
            <person name="Noegel A.A."/>
            <person name="Schaap P."/>
            <person name="Gloeckner G."/>
        </authorList>
    </citation>
    <scope>NUCLEOTIDE SEQUENCE [LARGE SCALE GENOMIC DNA]</scope>
    <source>
        <strain evidence="3">SH3</strain>
    </source>
</reference>
<feature type="transmembrane region" description="Helical" evidence="1">
    <location>
        <begin position="20"/>
        <end position="49"/>
    </location>
</feature>
<gene>
    <name evidence="2" type="ORF">DFA_08730</name>
</gene>
<evidence type="ECO:0000313" key="3">
    <source>
        <dbReference type="Proteomes" id="UP000007797"/>
    </source>
</evidence>